<reference evidence="1 2" key="1">
    <citation type="submission" date="2022-09" db="EMBL/GenBank/DDBJ databases">
        <title>The outer-membrane cytochrome OmcA is essential for infection of Shewanella oneidensis by a zebrafish-associated bacteriophage.</title>
        <authorList>
            <person name="Grenfell A.W."/>
            <person name="Intile P."/>
            <person name="Mcfarlane J."/>
            <person name="Leung D."/>
            <person name="Abdalla K."/>
            <person name="Wold M."/>
            <person name="Kees E."/>
            <person name="Gralnick J."/>
        </authorList>
    </citation>
    <scope>NUCLEOTIDE SEQUENCE [LARGE SCALE GENOMIC DNA]</scope>
    <source>
        <strain evidence="1 2">NF-5</strain>
    </source>
</reference>
<accession>A0ABT6UEV9</accession>
<evidence type="ECO:0000313" key="2">
    <source>
        <dbReference type="Proteomes" id="UP001159075"/>
    </source>
</evidence>
<name>A0ABT6UEV9_9GAMM</name>
<gene>
    <name evidence="1" type="ORF">ODY93_15650</name>
</gene>
<dbReference type="RefSeq" id="WP_172590137.1">
    <property type="nucleotide sequence ID" value="NZ_BLRG01000071.1"/>
</dbReference>
<dbReference type="EMBL" id="JAOTLW010000017">
    <property type="protein sequence ID" value="MDI5833015.1"/>
    <property type="molecule type" value="Genomic_DNA"/>
</dbReference>
<proteinExistence type="predicted"/>
<evidence type="ECO:0000313" key="1">
    <source>
        <dbReference type="EMBL" id="MDI5833015.1"/>
    </source>
</evidence>
<keyword evidence="2" id="KW-1185">Reference proteome</keyword>
<organism evidence="1 2">
    <name type="scientific">Shewanella xiamenensis</name>
    <dbReference type="NCBI Taxonomy" id="332186"/>
    <lineage>
        <taxon>Bacteria</taxon>
        <taxon>Pseudomonadati</taxon>
        <taxon>Pseudomonadota</taxon>
        <taxon>Gammaproteobacteria</taxon>
        <taxon>Alteromonadales</taxon>
        <taxon>Shewanellaceae</taxon>
        <taxon>Shewanella</taxon>
    </lineage>
</organism>
<dbReference type="Proteomes" id="UP001159075">
    <property type="component" value="Unassembled WGS sequence"/>
</dbReference>
<protein>
    <submittedName>
        <fullName evidence="1">Uncharacterized protein</fullName>
    </submittedName>
</protein>
<comment type="caution">
    <text evidence="1">The sequence shown here is derived from an EMBL/GenBank/DDBJ whole genome shotgun (WGS) entry which is preliminary data.</text>
</comment>
<sequence>MFSPYFITDENLGLYPEVDVQTDASGGVVIKLAFHSQVIEMFFRQVIAFYCVEESNYELSPLPGMPSDVDFVSLEKGAKTSPIWKASANYRRSLYAHLDSYRVDASLESYLIFGADYVVLVESIGLVDVKVAT</sequence>